<dbReference type="SUPFAM" id="SSF48208">
    <property type="entry name" value="Six-hairpin glycosidases"/>
    <property type="match status" value="1"/>
</dbReference>
<dbReference type="InterPro" id="IPR052369">
    <property type="entry name" value="UG_Glycosaminoglycan_Hydrolase"/>
</dbReference>
<evidence type="ECO:0000256" key="2">
    <source>
        <dbReference type="ARBA" id="ARBA00038358"/>
    </source>
</evidence>
<dbReference type="AlphaFoldDB" id="A0A3E1NLB5"/>
<organism evidence="4 5">
    <name type="scientific">Deminuibacter soli</name>
    <dbReference type="NCBI Taxonomy" id="2291815"/>
    <lineage>
        <taxon>Bacteria</taxon>
        <taxon>Pseudomonadati</taxon>
        <taxon>Bacteroidota</taxon>
        <taxon>Chitinophagia</taxon>
        <taxon>Chitinophagales</taxon>
        <taxon>Chitinophagaceae</taxon>
        <taxon>Deminuibacter</taxon>
    </lineage>
</organism>
<dbReference type="InterPro" id="IPR012341">
    <property type="entry name" value="6hp_glycosidase-like_sf"/>
</dbReference>
<dbReference type="PANTHER" id="PTHR36845:SF1">
    <property type="entry name" value="HYDROLASE, PUTATIVE (AFU_ORTHOLOGUE AFUA_7G05090)-RELATED"/>
    <property type="match status" value="1"/>
</dbReference>
<feature type="signal peptide" evidence="3">
    <location>
        <begin position="1"/>
        <end position="26"/>
    </location>
</feature>
<evidence type="ECO:0000256" key="3">
    <source>
        <dbReference type="SAM" id="SignalP"/>
    </source>
</evidence>
<dbReference type="OrthoDB" id="428577at2"/>
<evidence type="ECO:0000313" key="4">
    <source>
        <dbReference type="EMBL" id="RFM28578.1"/>
    </source>
</evidence>
<dbReference type="PANTHER" id="PTHR36845">
    <property type="entry name" value="HYDROLASE, PUTATIVE (AFU_ORTHOLOGUE AFUA_7G05090)-RELATED"/>
    <property type="match status" value="1"/>
</dbReference>
<dbReference type="InterPro" id="IPR008928">
    <property type="entry name" value="6-hairpin_glycosidase_sf"/>
</dbReference>
<sequence length="406" mass="45938">MNMTNTTTARYAAACLLICSSWLQQAKAQFTPKANKQVLQLVNNDLDFAVKQYKHMAQHVPEKLLPRTTNSDGGLMTSNTGWWTSGFYPGTLWYLYEYAHDTAVQAEATKRMLLLTKEQYNKGTHDLGFMMYCSFGNAYRLQPSDAYKKILITSSNSLSTRFKPTVGCIKSWDNKEWQFPVIIDNMMNLELLCWASKATGDSSYLHIAKTHANTTMAHHFRPDYSSYHVVNYDTTTGKVISRITAQGYADESAWSRGQAWGLYGYTVMYRETKDPAYLQQAQHIAAYILNNPAMPKDLVPYWDYNIPDTANAKRDASAAAITASALLELSTYADKKEGTKYWTAAESIIRSLSSAAYLAKEGENNNFLLMHSTGFFKANSEVDVPLTYADYYFVEALMRYKKLTGK</sequence>
<proteinExistence type="inferred from homology"/>
<dbReference type="GO" id="GO:0000272">
    <property type="term" value="P:polysaccharide catabolic process"/>
    <property type="evidence" value="ECO:0007669"/>
    <property type="project" value="TreeGrafter"/>
</dbReference>
<dbReference type="Proteomes" id="UP000261284">
    <property type="component" value="Unassembled WGS sequence"/>
</dbReference>
<gene>
    <name evidence="4" type="ORF">DXN05_07205</name>
</gene>
<reference evidence="4 5" key="1">
    <citation type="submission" date="2018-08" db="EMBL/GenBank/DDBJ databases">
        <title>Chitinophagaceae sp. K23C18032701, a novel bacterium isolated from forest soil.</title>
        <authorList>
            <person name="Wang C."/>
        </authorList>
    </citation>
    <scope>NUCLEOTIDE SEQUENCE [LARGE SCALE GENOMIC DNA]</scope>
    <source>
        <strain evidence="4 5">K23C18032701</strain>
    </source>
</reference>
<feature type="chain" id="PRO_5017766650" evidence="3">
    <location>
        <begin position="27"/>
        <end position="406"/>
    </location>
</feature>
<protein>
    <submittedName>
        <fullName evidence="4">Glucuronyl hydrolase</fullName>
    </submittedName>
</protein>
<evidence type="ECO:0000313" key="5">
    <source>
        <dbReference type="Proteomes" id="UP000261284"/>
    </source>
</evidence>
<dbReference type="EMBL" id="QTJU01000002">
    <property type="protein sequence ID" value="RFM28578.1"/>
    <property type="molecule type" value="Genomic_DNA"/>
</dbReference>
<keyword evidence="5" id="KW-1185">Reference proteome</keyword>
<comment type="caution">
    <text evidence="4">The sequence shown here is derived from an EMBL/GenBank/DDBJ whole genome shotgun (WGS) entry which is preliminary data.</text>
</comment>
<keyword evidence="3" id="KW-0732">Signal</keyword>
<accession>A0A3E1NLB5</accession>
<dbReference type="GO" id="GO:0052757">
    <property type="term" value="F:chondroitin hydrolase activity"/>
    <property type="evidence" value="ECO:0007669"/>
    <property type="project" value="TreeGrafter"/>
</dbReference>
<keyword evidence="1 4" id="KW-0378">Hydrolase</keyword>
<dbReference type="Gene3D" id="1.50.10.10">
    <property type="match status" value="1"/>
</dbReference>
<comment type="similarity">
    <text evidence="2">Belongs to the glycosyl hydrolase 88 family.</text>
</comment>
<evidence type="ECO:0000256" key="1">
    <source>
        <dbReference type="ARBA" id="ARBA00022801"/>
    </source>
</evidence>
<name>A0A3E1NLB5_9BACT</name>